<dbReference type="EMBL" id="CAXKWB010005517">
    <property type="protein sequence ID" value="CAL4078787.1"/>
    <property type="molecule type" value="Genomic_DNA"/>
</dbReference>
<protein>
    <submittedName>
        <fullName evidence="1">Uncharacterized protein</fullName>
    </submittedName>
</protein>
<feature type="non-terminal residue" evidence="1">
    <location>
        <position position="1"/>
    </location>
</feature>
<feature type="non-terminal residue" evidence="1">
    <location>
        <position position="129"/>
    </location>
</feature>
<proteinExistence type="predicted"/>
<accession>A0AAV2QC58</accession>
<keyword evidence="2" id="KW-1185">Reference proteome</keyword>
<dbReference type="AlphaFoldDB" id="A0AAV2QC58"/>
<evidence type="ECO:0000313" key="1">
    <source>
        <dbReference type="EMBL" id="CAL4078787.1"/>
    </source>
</evidence>
<evidence type="ECO:0000313" key="2">
    <source>
        <dbReference type="Proteomes" id="UP001497623"/>
    </source>
</evidence>
<comment type="caution">
    <text evidence="1">The sequence shown here is derived from an EMBL/GenBank/DDBJ whole genome shotgun (WGS) entry which is preliminary data.</text>
</comment>
<dbReference type="Proteomes" id="UP001497623">
    <property type="component" value="Unassembled WGS sequence"/>
</dbReference>
<sequence length="129" mass="14774">DMAFPSLTLYQNMEIKNSSSMMPHLLHKRSNEETCGHPHPKCTTECFYGDNGCVCHQASTDSSYYIFPCKESYKICGEGEHELFDYSLIHSQHSAALPPNHQCNHLKEGVTEEEKQQILDIHNQFRAKV</sequence>
<name>A0AAV2QC58_MEGNR</name>
<reference evidence="1 2" key="1">
    <citation type="submission" date="2024-05" db="EMBL/GenBank/DDBJ databases">
        <authorList>
            <person name="Wallberg A."/>
        </authorList>
    </citation>
    <scope>NUCLEOTIDE SEQUENCE [LARGE SCALE GENOMIC DNA]</scope>
</reference>
<organism evidence="1 2">
    <name type="scientific">Meganyctiphanes norvegica</name>
    <name type="common">Northern krill</name>
    <name type="synonym">Thysanopoda norvegica</name>
    <dbReference type="NCBI Taxonomy" id="48144"/>
    <lineage>
        <taxon>Eukaryota</taxon>
        <taxon>Metazoa</taxon>
        <taxon>Ecdysozoa</taxon>
        <taxon>Arthropoda</taxon>
        <taxon>Crustacea</taxon>
        <taxon>Multicrustacea</taxon>
        <taxon>Malacostraca</taxon>
        <taxon>Eumalacostraca</taxon>
        <taxon>Eucarida</taxon>
        <taxon>Euphausiacea</taxon>
        <taxon>Euphausiidae</taxon>
        <taxon>Meganyctiphanes</taxon>
    </lineage>
</organism>
<gene>
    <name evidence="1" type="ORF">MNOR_LOCUS10747</name>
</gene>